<dbReference type="InterPro" id="IPR036770">
    <property type="entry name" value="Ankyrin_rpt-contain_sf"/>
</dbReference>
<dbReference type="PROSITE" id="PS50088">
    <property type="entry name" value="ANK_REPEAT"/>
    <property type="match status" value="4"/>
</dbReference>
<dbReference type="PANTHER" id="PTHR24198:SF165">
    <property type="entry name" value="ANKYRIN REPEAT-CONTAINING PROTEIN-RELATED"/>
    <property type="match status" value="1"/>
</dbReference>
<evidence type="ECO:0000313" key="6">
    <source>
        <dbReference type="EMBL" id="RDX83189.1"/>
    </source>
</evidence>
<dbReference type="OrthoDB" id="1577640at2759"/>
<evidence type="ECO:0000256" key="3">
    <source>
        <dbReference type="ARBA" id="ARBA00023043"/>
    </source>
</evidence>
<feature type="repeat" description="ANK" evidence="4">
    <location>
        <begin position="352"/>
        <end position="384"/>
    </location>
</feature>
<dbReference type="SUPFAM" id="SSF48403">
    <property type="entry name" value="Ankyrin repeat"/>
    <property type="match status" value="1"/>
</dbReference>
<dbReference type="PROSITE" id="PS50297">
    <property type="entry name" value="ANK_REP_REGION"/>
    <property type="match status" value="3"/>
</dbReference>
<keyword evidence="2" id="KW-0677">Repeat</keyword>
<proteinExistence type="predicted"/>
<dbReference type="InterPro" id="IPR002110">
    <property type="entry name" value="Ankyrin_rpt"/>
</dbReference>
<evidence type="ECO:0000256" key="4">
    <source>
        <dbReference type="PROSITE-ProRule" id="PRU00023"/>
    </source>
</evidence>
<evidence type="ECO:0000256" key="5">
    <source>
        <dbReference type="SAM" id="MobiDB-lite"/>
    </source>
</evidence>
<feature type="repeat" description="ANK" evidence="4">
    <location>
        <begin position="418"/>
        <end position="450"/>
    </location>
</feature>
<dbReference type="Proteomes" id="UP000257109">
    <property type="component" value="Unassembled WGS sequence"/>
</dbReference>
<feature type="repeat" description="ANK" evidence="4">
    <location>
        <begin position="319"/>
        <end position="351"/>
    </location>
</feature>
<comment type="caution">
    <text evidence="6">The sequence shown here is derived from an EMBL/GenBank/DDBJ whole genome shotgun (WGS) entry which is preliminary data.</text>
</comment>
<gene>
    <name evidence="6" type="primary">EMB506</name>
    <name evidence="6" type="ORF">CR513_35910</name>
</gene>
<feature type="non-terminal residue" evidence="6">
    <location>
        <position position="1"/>
    </location>
</feature>
<dbReference type="EMBL" id="QJKJ01007431">
    <property type="protein sequence ID" value="RDX83189.1"/>
    <property type="molecule type" value="Genomic_DNA"/>
</dbReference>
<feature type="repeat" description="ANK" evidence="4">
    <location>
        <begin position="385"/>
        <end position="417"/>
    </location>
</feature>
<keyword evidence="3 4" id="KW-0040">ANK repeat</keyword>
<accession>A0A371FXY1</accession>
<dbReference type="STRING" id="157652.A0A371FXY1"/>
<feature type="region of interest" description="Disordered" evidence="5">
    <location>
        <begin position="230"/>
        <end position="271"/>
    </location>
</feature>
<protein>
    <submittedName>
        <fullName evidence="6">Ankyrin repeat domain-containing protein, chloroplastic</fullName>
    </submittedName>
</protein>
<sequence length="508" mass="56954">NLDNNSSNFNWQTLDKRNEHLSAGEGFYGLQIAIAGAEARCDSVVVVTRSPVPPSLVLPPNPNSPPFSTILFSVSPATTSTTTKDHWPDHRRPLARPPSTFFGEILSSPVTVLFPATFFQRSSRYPNSGIGRFAPLSGINYYELNPKQRMEIKMVSWATISVLTNQFIPSCYRTITESAVDSKLGANFYKIYRNTNKRKLSLSFARDNYKDRGIDTIKISQDVSYFQTEQVGTWEEPDTGSDSECDDEEYEEVEDENFGFESDSEEEGTKPSVVTDVNITSRDNYEELIKKEIEQLLEPEERAILQQNVTPNLEKISTEKWSPLHTLVLSMQMSCVDKLLENGVDIDLPDKEGLTALHKAIIGNKEAVINHLLRRGASPHAKDKDGATPLHYAVQVGAKMTVKLLIKYKADVNAEDNEGWTPLHVAIQSRNRDIAKILLVNGADKTRKNKDGKTVLDLSLCYGKDFKSYDLAKLLKTNPADNTKCLANCGAILDELFKPVIFPHSFYY</sequence>
<dbReference type="AlphaFoldDB" id="A0A371FXY1"/>
<dbReference type="Gene3D" id="1.25.40.20">
    <property type="entry name" value="Ankyrin repeat-containing domain"/>
    <property type="match status" value="2"/>
</dbReference>
<dbReference type="GO" id="GO:0005886">
    <property type="term" value="C:plasma membrane"/>
    <property type="evidence" value="ECO:0007669"/>
    <property type="project" value="UniProtKB-SubCell"/>
</dbReference>
<keyword evidence="7" id="KW-1185">Reference proteome</keyword>
<evidence type="ECO:0000313" key="7">
    <source>
        <dbReference type="Proteomes" id="UP000257109"/>
    </source>
</evidence>
<comment type="subcellular location">
    <subcellularLocation>
        <location evidence="1">Cell membrane</location>
        <topology evidence="1">Peripheral membrane protein</topology>
        <orientation evidence="1">Cytoplasmic side</orientation>
    </subcellularLocation>
</comment>
<organism evidence="6 7">
    <name type="scientific">Mucuna pruriens</name>
    <name type="common">Velvet bean</name>
    <name type="synonym">Dolichos pruriens</name>
    <dbReference type="NCBI Taxonomy" id="157652"/>
    <lineage>
        <taxon>Eukaryota</taxon>
        <taxon>Viridiplantae</taxon>
        <taxon>Streptophyta</taxon>
        <taxon>Embryophyta</taxon>
        <taxon>Tracheophyta</taxon>
        <taxon>Spermatophyta</taxon>
        <taxon>Magnoliopsida</taxon>
        <taxon>eudicotyledons</taxon>
        <taxon>Gunneridae</taxon>
        <taxon>Pentapetalae</taxon>
        <taxon>rosids</taxon>
        <taxon>fabids</taxon>
        <taxon>Fabales</taxon>
        <taxon>Fabaceae</taxon>
        <taxon>Papilionoideae</taxon>
        <taxon>50 kb inversion clade</taxon>
        <taxon>NPAAA clade</taxon>
        <taxon>indigoferoid/millettioid clade</taxon>
        <taxon>Phaseoleae</taxon>
        <taxon>Mucuna</taxon>
    </lineage>
</organism>
<feature type="compositionally biased region" description="Acidic residues" evidence="5">
    <location>
        <begin position="235"/>
        <end position="266"/>
    </location>
</feature>
<dbReference type="PANTHER" id="PTHR24198">
    <property type="entry name" value="ANKYRIN REPEAT AND PROTEIN KINASE DOMAIN-CONTAINING PROTEIN"/>
    <property type="match status" value="1"/>
</dbReference>
<name>A0A371FXY1_MUCPR</name>
<reference evidence="6" key="1">
    <citation type="submission" date="2018-05" db="EMBL/GenBank/DDBJ databases">
        <title>Draft genome of Mucuna pruriens seed.</title>
        <authorList>
            <person name="Nnadi N.E."/>
            <person name="Vos R."/>
            <person name="Hasami M.H."/>
            <person name="Devisetty U.K."/>
            <person name="Aguiy J.C."/>
        </authorList>
    </citation>
    <scope>NUCLEOTIDE SEQUENCE [LARGE SCALE GENOMIC DNA]</scope>
    <source>
        <strain evidence="6">JCA_2017</strain>
    </source>
</reference>
<evidence type="ECO:0000256" key="2">
    <source>
        <dbReference type="ARBA" id="ARBA00022737"/>
    </source>
</evidence>
<dbReference type="Pfam" id="PF12796">
    <property type="entry name" value="Ank_2"/>
    <property type="match status" value="1"/>
</dbReference>
<dbReference type="SMART" id="SM00248">
    <property type="entry name" value="ANK"/>
    <property type="match status" value="5"/>
</dbReference>
<evidence type="ECO:0000256" key="1">
    <source>
        <dbReference type="ARBA" id="ARBA00004413"/>
    </source>
</evidence>